<evidence type="ECO:0000259" key="8">
    <source>
        <dbReference type="Pfam" id="PF00924"/>
    </source>
</evidence>
<comment type="function">
    <text evidence="6">Mechanosensitive channel that participates in the regulation of osmotic pressure changes within the cell, opening in response to stretch forces in the membrane lipid bilayer, without the need for other proteins. Contributes to normal resistance to hypoosmotic shock. Forms an ion channel of 1.0 nanosiemens conductance with a slight preference for anions.</text>
</comment>
<comment type="subunit">
    <text evidence="6">Homoheptamer.</text>
</comment>
<evidence type="ECO:0000256" key="3">
    <source>
        <dbReference type="ARBA" id="ARBA00022692"/>
    </source>
</evidence>
<comment type="subcellular location">
    <subcellularLocation>
        <location evidence="6">Cell inner membrane</location>
        <topology evidence="6">Multi-pass membrane protein</topology>
    </subcellularLocation>
    <subcellularLocation>
        <location evidence="1">Cell membrane</location>
        <topology evidence="1">Multi-pass membrane protein</topology>
    </subcellularLocation>
</comment>
<dbReference type="Proteomes" id="UP001521137">
    <property type="component" value="Unassembled WGS sequence"/>
</dbReference>
<comment type="similarity">
    <text evidence="6">Belongs to the MscS (TC 1.A.23) family.</text>
</comment>
<gene>
    <name evidence="9" type="ORF">L0668_01725</name>
</gene>
<sequence>MQFWDDFTALLLVFIPTLIVLVISIGLLAMSHWYLISTRPELGNEGKFSRQLILLFLTIICILAVVIVLPIEASFRNQIIGLIGILLSGMIAFSSTSIIANLMAGVLLRITKPFRTGDFVKVGEFFGRVSERGLFETEIQNESRELIAIPNTYLVNNPVSTVRSSGAIVSASLSLGYDVHHSEVETILIKAAGESGLEDPFVNILELGNYSITYRVSGVLNEVKGLITARSNLFRAILDELHGQDIEIMSPTFMSQRRVAEDEKMIPTSSKVKTNKVTVVAEEIIFDKAEQAAQTEGAKQELSDDIKDLEIQLKDASGDEKVQVKEQVKNKRSDLKSIEQAEVLTNIETNTSQLDTPIDLNKPHN</sequence>
<feature type="transmembrane region" description="Helical" evidence="6">
    <location>
        <begin position="52"/>
        <end position="73"/>
    </location>
</feature>
<dbReference type="InterPro" id="IPR011066">
    <property type="entry name" value="MscS_channel_C_sf"/>
</dbReference>
<name>A0ABS9D241_9ALTE</name>
<dbReference type="InterPro" id="IPR006685">
    <property type="entry name" value="MscS_channel_2nd"/>
</dbReference>
<keyword evidence="4 6" id="KW-1133">Transmembrane helix</keyword>
<keyword evidence="3 6" id="KW-0812">Transmembrane</keyword>
<dbReference type="InterPro" id="IPR045275">
    <property type="entry name" value="MscS_archaea/bacteria_type"/>
</dbReference>
<evidence type="ECO:0000313" key="9">
    <source>
        <dbReference type="EMBL" id="MCF2946810.1"/>
    </source>
</evidence>
<comment type="caution">
    <text evidence="9">The sequence shown here is derived from an EMBL/GenBank/DDBJ whole genome shotgun (WGS) entry which is preliminary data.</text>
</comment>
<dbReference type="EMBL" id="JAKGAS010000001">
    <property type="protein sequence ID" value="MCF2946810.1"/>
    <property type="molecule type" value="Genomic_DNA"/>
</dbReference>
<evidence type="ECO:0000256" key="5">
    <source>
        <dbReference type="ARBA" id="ARBA00023136"/>
    </source>
</evidence>
<comment type="caution">
    <text evidence="6">Lacks conserved residue(s) required for the propagation of feature annotation.</text>
</comment>
<keyword evidence="6" id="KW-0406">Ion transport</keyword>
<evidence type="ECO:0000256" key="6">
    <source>
        <dbReference type="RuleBase" id="RU369025"/>
    </source>
</evidence>
<reference evidence="9 10" key="1">
    <citation type="submission" date="2022-01" db="EMBL/GenBank/DDBJ databases">
        <title>Paraglaciecola sp. G1-23.</title>
        <authorList>
            <person name="Jin M.S."/>
            <person name="Han D.M."/>
            <person name="Kim H.M."/>
            <person name="Jeon C.O."/>
        </authorList>
    </citation>
    <scope>NUCLEOTIDE SEQUENCE [LARGE SCALE GENOMIC DNA]</scope>
    <source>
        <strain evidence="9 10">G1-23</strain>
    </source>
</reference>
<dbReference type="RefSeq" id="WP_235310330.1">
    <property type="nucleotide sequence ID" value="NZ_JAKGAS010000001.1"/>
</dbReference>
<dbReference type="InterPro" id="IPR010920">
    <property type="entry name" value="LSM_dom_sf"/>
</dbReference>
<proteinExistence type="inferred from homology"/>
<organism evidence="9 10">
    <name type="scientific">Paraglaciecola algarum</name>
    <dbReference type="NCBI Taxonomy" id="3050085"/>
    <lineage>
        <taxon>Bacteria</taxon>
        <taxon>Pseudomonadati</taxon>
        <taxon>Pseudomonadota</taxon>
        <taxon>Gammaproteobacteria</taxon>
        <taxon>Alteromonadales</taxon>
        <taxon>Alteromonadaceae</taxon>
        <taxon>Paraglaciecola</taxon>
    </lineage>
</organism>
<keyword evidence="10" id="KW-1185">Reference proteome</keyword>
<evidence type="ECO:0000313" key="10">
    <source>
        <dbReference type="Proteomes" id="UP001521137"/>
    </source>
</evidence>
<keyword evidence="7" id="KW-0175">Coiled coil</keyword>
<evidence type="ECO:0000256" key="4">
    <source>
        <dbReference type="ARBA" id="ARBA00022989"/>
    </source>
</evidence>
<dbReference type="Pfam" id="PF00924">
    <property type="entry name" value="MS_channel_2nd"/>
    <property type="match status" value="1"/>
</dbReference>
<dbReference type="PANTHER" id="PTHR30221">
    <property type="entry name" value="SMALL-CONDUCTANCE MECHANOSENSITIVE CHANNEL"/>
    <property type="match status" value="1"/>
</dbReference>
<accession>A0ABS9D241</accession>
<dbReference type="Gene3D" id="2.30.30.60">
    <property type="match status" value="1"/>
</dbReference>
<dbReference type="SUPFAM" id="SSF82689">
    <property type="entry name" value="Mechanosensitive channel protein MscS (YggB), C-terminal domain"/>
    <property type="match status" value="1"/>
</dbReference>
<feature type="coiled-coil region" evidence="7">
    <location>
        <begin position="292"/>
        <end position="341"/>
    </location>
</feature>
<evidence type="ECO:0000256" key="1">
    <source>
        <dbReference type="ARBA" id="ARBA00004651"/>
    </source>
</evidence>
<keyword evidence="6" id="KW-0407">Ion channel</keyword>
<dbReference type="SUPFAM" id="SSF50182">
    <property type="entry name" value="Sm-like ribonucleoproteins"/>
    <property type="match status" value="1"/>
</dbReference>
<evidence type="ECO:0000256" key="2">
    <source>
        <dbReference type="ARBA" id="ARBA00022475"/>
    </source>
</evidence>
<feature type="domain" description="Mechanosensitive ion channel MscS" evidence="8">
    <location>
        <begin position="98"/>
        <end position="159"/>
    </location>
</feature>
<feature type="transmembrane region" description="Helical" evidence="6">
    <location>
        <begin position="79"/>
        <end position="108"/>
    </location>
</feature>
<dbReference type="InterPro" id="IPR023408">
    <property type="entry name" value="MscS_beta-dom_sf"/>
</dbReference>
<keyword evidence="5 6" id="KW-0472">Membrane</keyword>
<evidence type="ECO:0000256" key="7">
    <source>
        <dbReference type="SAM" id="Coils"/>
    </source>
</evidence>
<dbReference type="PANTHER" id="PTHR30221:SF18">
    <property type="entry name" value="SLL0590 PROTEIN"/>
    <property type="match status" value="1"/>
</dbReference>
<feature type="transmembrane region" description="Helical" evidence="6">
    <location>
        <begin position="12"/>
        <end position="31"/>
    </location>
</feature>
<protein>
    <recommendedName>
        <fullName evidence="6">Small-conductance mechanosensitive channel</fullName>
    </recommendedName>
</protein>
<keyword evidence="6" id="KW-0813">Transport</keyword>
<keyword evidence="6" id="KW-0997">Cell inner membrane</keyword>
<keyword evidence="2" id="KW-1003">Cell membrane</keyword>